<dbReference type="InterPro" id="IPR042099">
    <property type="entry name" value="ANL_N_sf"/>
</dbReference>
<reference evidence="1 2" key="1">
    <citation type="journal article" date="2010" name="J. Bacteriol.">
        <title>Genome sequence of Fulvimarina pelagi HTCC2506T, a Mn(II)-oxidizing alphaproteobacterium possessing an aerobic anoxygenic photosynthetic gene cluster and Xanthorhodopsin.</title>
        <authorList>
            <person name="Kang I."/>
            <person name="Oh H.M."/>
            <person name="Lim S.I."/>
            <person name="Ferriera S."/>
            <person name="Giovannoni S.J."/>
            <person name="Cho J.C."/>
        </authorList>
    </citation>
    <scope>NUCLEOTIDE SEQUENCE [LARGE SCALE GENOMIC DNA]</scope>
    <source>
        <strain evidence="1 2">HTCC2506</strain>
    </source>
</reference>
<gene>
    <name evidence="1" type="ORF">FP2506_14504</name>
</gene>
<dbReference type="PANTHER" id="PTHR36932:SF1">
    <property type="entry name" value="CAPSULAR POLYSACCHARIDE BIOSYNTHESIS PROTEIN"/>
    <property type="match status" value="1"/>
</dbReference>
<name>Q0G429_9HYPH</name>
<dbReference type="Gene3D" id="3.40.50.12780">
    <property type="entry name" value="N-terminal domain of ligase-like"/>
    <property type="match status" value="1"/>
</dbReference>
<sequence length="457" mass="50881">MSRDETARDLKVLERYTDQAFATQEAKRMIALQRQILSEQRLPRAEIAARVRAQALGLLSVATQTTPFYQDEKYSELPARISANFDHWAELPIIDRNMLQASADRFHAHALPQGHVVTASARSSGSTGTPVEVATTNVVGRWQQAFTLRSAVWTRRDLDATIAIIRKFKDPSTRPPVGAWSDHWSSTTAFPFRTGPVARLDAPSATVREHLDWLKRVKPAYLLTYPSLLRELLYLLEGDADDWRPRGISTLGEAVDEDLRKSAKRLCGLRVDDVYSAEECGVIAMQCPSHGRYHIQSESLMVEVLDDEGTPCKPGEEGRVVVTTLANFASPLIRYAVGDRAVAGVSCGCGRNLPVLTSVLGRERNLMVTSGGKFWPSFGTRRFAEIAPIETQQFRQTALDEITFRYVCGAALSGEQKEALRARVQASLPHPMNIVLERVPELTKSPSGKFEVFAREF</sequence>
<keyword evidence="2" id="KW-1185">Reference proteome</keyword>
<proteinExistence type="predicted"/>
<dbReference type="InterPro" id="IPR053158">
    <property type="entry name" value="CapK_Type1_Caps_Biosynth"/>
</dbReference>
<dbReference type="eggNOG" id="COG1541">
    <property type="taxonomic scope" value="Bacteria"/>
</dbReference>
<dbReference type="AlphaFoldDB" id="Q0G429"/>
<evidence type="ECO:0000313" key="1">
    <source>
        <dbReference type="EMBL" id="EAU41652.1"/>
    </source>
</evidence>
<dbReference type="Proteomes" id="UP000004310">
    <property type="component" value="Unassembled WGS sequence"/>
</dbReference>
<dbReference type="STRING" id="217511.GCA_001463845_02984"/>
<evidence type="ECO:0008006" key="3">
    <source>
        <dbReference type="Google" id="ProtNLM"/>
    </source>
</evidence>
<dbReference type="EMBL" id="AATP01000002">
    <property type="protein sequence ID" value="EAU41652.1"/>
    <property type="molecule type" value="Genomic_DNA"/>
</dbReference>
<evidence type="ECO:0000313" key="2">
    <source>
        <dbReference type="Proteomes" id="UP000004310"/>
    </source>
</evidence>
<dbReference type="RefSeq" id="WP_007068027.1">
    <property type="nucleotide sequence ID" value="NZ_DS022272.1"/>
</dbReference>
<protein>
    <recommendedName>
        <fullName evidence="3">CapK protein</fullName>
    </recommendedName>
</protein>
<dbReference type="SUPFAM" id="SSF56801">
    <property type="entry name" value="Acetyl-CoA synthetase-like"/>
    <property type="match status" value="1"/>
</dbReference>
<dbReference type="HOGENOM" id="CLU_035301_5_0_5"/>
<comment type="caution">
    <text evidence="1">The sequence shown here is derived from an EMBL/GenBank/DDBJ whole genome shotgun (WGS) entry which is preliminary data.</text>
</comment>
<organism evidence="1 2">
    <name type="scientific">Fulvimarina pelagi HTCC2506</name>
    <dbReference type="NCBI Taxonomy" id="314231"/>
    <lineage>
        <taxon>Bacteria</taxon>
        <taxon>Pseudomonadati</taxon>
        <taxon>Pseudomonadota</taxon>
        <taxon>Alphaproteobacteria</taxon>
        <taxon>Hyphomicrobiales</taxon>
        <taxon>Aurantimonadaceae</taxon>
        <taxon>Fulvimarina</taxon>
    </lineage>
</organism>
<dbReference type="PANTHER" id="PTHR36932">
    <property type="entry name" value="CAPSULAR POLYSACCHARIDE BIOSYNTHESIS PROTEIN"/>
    <property type="match status" value="1"/>
</dbReference>
<accession>Q0G429</accession>